<gene>
    <name evidence="1" type="ORF">PAC_16391</name>
</gene>
<reference evidence="1 2" key="1">
    <citation type="submission" date="2016-03" db="EMBL/GenBank/DDBJ databases">
        <authorList>
            <person name="Ploux O."/>
        </authorList>
    </citation>
    <scope>NUCLEOTIDE SEQUENCE [LARGE SCALE GENOMIC DNA]</scope>
    <source>
        <strain evidence="1 2">UAMH 11012</strain>
    </source>
</reference>
<name>A0A1L7XN56_9HELO</name>
<dbReference type="OrthoDB" id="5413827at2759"/>
<keyword evidence="2" id="KW-1185">Reference proteome</keyword>
<dbReference type="PANTHER" id="PTHR38790:SF4">
    <property type="entry name" value="2EXR DOMAIN-CONTAINING PROTEIN"/>
    <property type="match status" value="1"/>
</dbReference>
<proteinExistence type="predicted"/>
<protein>
    <submittedName>
        <fullName evidence="1">Uncharacterized protein</fullName>
    </submittedName>
</protein>
<evidence type="ECO:0000313" key="1">
    <source>
        <dbReference type="EMBL" id="CZR66490.1"/>
    </source>
</evidence>
<dbReference type="Proteomes" id="UP000184330">
    <property type="component" value="Unassembled WGS sequence"/>
</dbReference>
<dbReference type="AlphaFoldDB" id="A0A1L7XN56"/>
<evidence type="ECO:0000313" key="2">
    <source>
        <dbReference type="Proteomes" id="UP000184330"/>
    </source>
</evidence>
<dbReference type="PANTHER" id="PTHR38790">
    <property type="entry name" value="2EXR DOMAIN-CONTAINING PROTEIN-RELATED"/>
    <property type="match status" value="1"/>
</dbReference>
<dbReference type="EMBL" id="FJOG01000037">
    <property type="protein sequence ID" value="CZR66490.1"/>
    <property type="molecule type" value="Genomic_DNA"/>
</dbReference>
<sequence>MPEIITPLTPLEKVEPLKESTFLKIPLEIRLQIYHYVLLDHPIHHAHLAPIAAPVNFSNLNTEQFHTTMFRPSAISLPSTSLSGDPITKSFIFTEATDNNHLDLEPTSRTVLTKRESGEPEPQMINSLFQISKPTTLATGITFPPRVQGKIPTALLRSCRQVFEEARDIPWEESTFVFINWFWSGVYTARQFTRALRPWQSDKLRYVGVEALGRDLWVNGMEKLGGEIGGGSSTGGVGGKEGKGVGEWRELCQLWCGVWGVRLGLKGSVFSDVKEEIDGSRIRSSEEPVTSSEKTCILDVEREWVVNGLLKLKSLRWVELEIKDEDVSRDAKLVFCSELQTSFNTTTRRSERKDGWEGDVKVIFVERAKEEKKEVSNKEFEWFGGEPGNDSITGLDM</sequence>
<accession>A0A1L7XN56</accession>
<organism evidence="1 2">
    <name type="scientific">Phialocephala subalpina</name>
    <dbReference type="NCBI Taxonomy" id="576137"/>
    <lineage>
        <taxon>Eukaryota</taxon>
        <taxon>Fungi</taxon>
        <taxon>Dikarya</taxon>
        <taxon>Ascomycota</taxon>
        <taxon>Pezizomycotina</taxon>
        <taxon>Leotiomycetes</taxon>
        <taxon>Helotiales</taxon>
        <taxon>Mollisiaceae</taxon>
        <taxon>Phialocephala</taxon>
        <taxon>Phialocephala fortinii species complex</taxon>
    </lineage>
</organism>